<evidence type="ECO:0008006" key="3">
    <source>
        <dbReference type="Google" id="ProtNLM"/>
    </source>
</evidence>
<dbReference type="InterPro" id="IPR024079">
    <property type="entry name" value="MetalloPept_cat_dom_sf"/>
</dbReference>
<keyword evidence="2" id="KW-1185">Reference proteome</keyword>
<accession>A0ABM7WUN4</accession>
<dbReference type="PROSITE" id="PS51257">
    <property type="entry name" value="PROKAR_LIPOPROTEIN"/>
    <property type="match status" value="1"/>
</dbReference>
<name>A0ABM7WUN4_9BACT</name>
<sequence>MVRTSRLALLAALVAACGNPGFDRRGPSGRRVGERCNSASDCQQGLYCVEQTCAATLPVGACTTTAQIVLAEPVVPASRPDPIPDPPCALPVRSIAPSFPAAQVQDKGAHPVGSVIQFEVPEKTTSFSIVSQEVDGSAVNDVTLKQGGQDVSFPNTVQPTNLLAPGSVQYYDDLAAIPADPSTLFAQYVGFQPSTGVMTLPNTSRALDIVRSTGGLPAGTWQFTLTDTAAECKVLGCTADHANGIYDVKILTRPGTLDGTGTLDADVYFVSQDPDHPTLTAADATADPATNDTARHFQRFVSTLSQLFSRVGVCLGTVRVHAMPDWARSDFHDLDIDKSDPCSPMPRLFTLAAPESGVHLFFVDTIVTATAPGGGAVIVGIDGSIPGPSAVPGTLNSGAAVVLANFGLERTAGACSGPADVARCGTDQVAYIAAHEAGHWLGLYHTTESSGTFFDPLTDTASCACDTCAPAAQRAQCPNGNVKLFSSSCSGKVAGCGGADNLMFWLVDPDFSTGALSPQQGEVMRSNPAVH</sequence>
<evidence type="ECO:0000313" key="1">
    <source>
        <dbReference type="EMBL" id="BDG03218.1"/>
    </source>
</evidence>
<organism evidence="1 2">
    <name type="scientific">Anaeromyxobacter oryzae</name>
    <dbReference type="NCBI Taxonomy" id="2918170"/>
    <lineage>
        <taxon>Bacteria</taxon>
        <taxon>Pseudomonadati</taxon>
        <taxon>Myxococcota</taxon>
        <taxon>Myxococcia</taxon>
        <taxon>Myxococcales</taxon>
        <taxon>Cystobacterineae</taxon>
        <taxon>Anaeromyxobacteraceae</taxon>
        <taxon>Anaeromyxobacter</taxon>
    </lineage>
</organism>
<dbReference type="Proteomes" id="UP001162891">
    <property type="component" value="Chromosome"/>
</dbReference>
<dbReference type="Gene3D" id="3.40.390.10">
    <property type="entry name" value="Collagenase (Catalytic Domain)"/>
    <property type="match status" value="1"/>
</dbReference>
<gene>
    <name evidence="1" type="ORF">AMOR_22140</name>
</gene>
<proteinExistence type="predicted"/>
<evidence type="ECO:0000313" key="2">
    <source>
        <dbReference type="Proteomes" id="UP001162891"/>
    </source>
</evidence>
<dbReference type="SUPFAM" id="SSF55486">
    <property type="entry name" value="Metalloproteases ('zincins'), catalytic domain"/>
    <property type="match status" value="1"/>
</dbReference>
<reference evidence="2" key="1">
    <citation type="journal article" date="2022" name="Int. J. Syst. Evol. Microbiol.">
        <title>Anaeromyxobacter oryzae sp. nov., Anaeromyxobacter diazotrophicus sp. nov. and Anaeromyxobacter paludicola sp. nov., isolated from paddy soils.</title>
        <authorList>
            <person name="Itoh H."/>
            <person name="Xu Z."/>
            <person name="Mise K."/>
            <person name="Masuda Y."/>
            <person name="Ushijima N."/>
            <person name="Hayakawa C."/>
            <person name="Shiratori Y."/>
            <person name="Senoo K."/>
        </authorList>
    </citation>
    <scope>NUCLEOTIDE SEQUENCE [LARGE SCALE GENOMIC DNA]</scope>
    <source>
        <strain evidence="2">Red232</strain>
    </source>
</reference>
<dbReference type="EMBL" id="AP025591">
    <property type="protein sequence ID" value="BDG03218.1"/>
    <property type="molecule type" value="Genomic_DNA"/>
</dbReference>
<protein>
    <recommendedName>
        <fullName evidence="3">Peptidase M43 pregnancy-associated plasma-A domain-containing protein</fullName>
    </recommendedName>
</protein>